<evidence type="ECO:0000313" key="1">
    <source>
        <dbReference type="EMBL" id="QSQ21793.1"/>
    </source>
</evidence>
<organism evidence="1 2">
    <name type="scientific">Pyxidicoccus parkwayensis</name>
    <dbReference type="NCBI Taxonomy" id="2813578"/>
    <lineage>
        <taxon>Bacteria</taxon>
        <taxon>Pseudomonadati</taxon>
        <taxon>Myxococcota</taxon>
        <taxon>Myxococcia</taxon>
        <taxon>Myxococcales</taxon>
        <taxon>Cystobacterineae</taxon>
        <taxon>Myxococcaceae</taxon>
        <taxon>Pyxidicoccus</taxon>
    </lineage>
</organism>
<sequence length="64" mass="6730">MAVRIHLTLDEDAVAHRMCVTTRFNSGPAAGPPGHPKDSGGNLIDFDDVATGDHPCGSHVIITH</sequence>
<dbReference type="RefSeq" id="WP_206723370.1">
    <property type="nucleotide sequence ID" value="NZ_CP071090.1"/>
</dbReference>
<evidence type="ECO:0000313" key="2">
    <source>
        <dbReference type="Proteomes" id="UP000662747"/>
    </source>
</evidence>
<name>A0ABX7NTI4_9BACT</name>
<reference evidence="1 2" key="1">
    <citation type="submission" date="2021-02" db="EMBL/GenBank/DDBJ databases">
        <title>De Novo genome assembly of isolated myxobacteria.</title>
        <authorList>
            <person name="Stevens D.C."/>
        </authorList>
    </citation>
    <scope>NUCLEOTIDE SEQUENCE [LARGE SCALE GENOMIC DNA]</scope>
    <source>
        <strain evidence="2">SCPEA02</strain>
    </source>
</reference>
<protein>
    <submittedName>
        <fullName evidence="1">Uncharacterized protein</fullName>
    </submittedName>
</protein>
<keyword evidence="2" id="KW-1185">Reference proteome</keyword>
<dbReference type="EMBL" id="CP071090">
    <property type="protein sequence ID" value="QSQ21793.1"/>
    <property type="molecule type" value="Genomic_DNA"/>
</dbReference>
<dbReference type="Proteomes" id="UP000662747">
    <property type="component" value="Chromosome"/>
</dbReference>
<accession>A0ABX7NTI4</accession>
<proteinExistence type="predicted"/>
<gene>
    <name evidence="1" type="ORF">JY651_42695</name>
</gene>